<dbReference type="EMBL" id="JAPDHW010000029">
    <property type="protein sequence ID" value="MCW3170779.1"/>
    <property type="molecule type" value="Genomic_DNA"/>
</dbReference>
<feature type="transmembrane region" description="Helical" evidence="1">
    <location>
        <begin position="88"/>
        <end position="107"/>
    </location>
</feature>
<dbReference type="Pfam" id="PF14107">
    <property type="entry name" value="DUF4280"/>
    <property type="match status" value="1"/>
</dbReference>
<proteinExistence type="predicted"/>
<sequence length="380" mass="40629">MAQSYIPEGTMLICTEMKTPMDNTIISSRSKTDVFKASKKVYLLTEKDYKLEKAFVCNINSKFWGGLKALCTIVAIGALMIATVATGGLALVAFGVAVAAVGVSAFASDREIAHDCDITLQSKWINVHDKVKINGSFALLQNSKMICKKGGALTMVVDPVLARAAAQKIAANNQAEYEAHLNSQMIQGTMFLISSKGDPRALAVGLPLTIFNYAEGEDKKIKDRANAIEQRITNSNPEDEKGALASVLGAVPDQKATETAVRDAIIGTGAEVVYKNPAIVTAVINYPAVVSASMRSAYPTAALRLNSSLVFAGVQRSFTNPGISNGLKEGFLWGMAGAAVDGGFDVYENSLYDDTINYFTEFLSVQNQKSKGINIIAKTK</sequence>
<reference evidence="2" key="1">
    <citation type="submission" date="2022-10" db="EMBL/GenBank/DDBJ databases">
        <title>Chryseobacterium babae sp. nov. isolated from the gut of the beetle Oryctes rhinoceros, and Chryseobacterium kimseyorum sp. nov., isolated from a stick insect rearing cage.</title>
        <authorList>
            <person name="Shelomi M."/>
            <person name="Han C.-J."/>
            <person name="Chen W.-M."/>
            <person name="Chen H.-K."/>
            <person name="Liaw S.-J."/>
            <person name="Muhle E."/>
            <person name="Clermont D."/>
        </authorList>
    </citation>
    <scope>NUCLEOTIDE SEQUENCE</scope>
    <source>
        <strain evidence="2">09-1422</strain>
    </source>
</reference>
<evidence type="ECO:0000313" key="3">
    <source>
        <dbReference type="Proteomes" id="UP001163731"/>
    </source>
</evidence>
<organism evidence="2 3">
    <name type="scientific">Chryseobacterium kimseyorum</name>
    <dbReference type="NCBI Taxonomy" id="2984028"/>
    <lineage>
        <taxon>Bacteria</taxon>
        <taxon>Pseudomonadati</taxon>
        <taxon>Bacteroidota</taxon>
        <taxon>Flavobacteriia</taxon>
        <taxon>Flavobacteriales</taxon>
        <taxon>Weeksellaceae</taxon>
        <taxon>Chryseobacterium group</taxon>
        <taxon>Chryseobacterium</taxon>
    </lineage>
</organism>
<comment type="caution">
    <text evidence="2">The sequence shown here is derived from an EMBL/GenBank/DDBJ whole genome shotgun (WGS) entry which is preliminary data.</text>
</comment>
<dbReference type="InterPro" id="IPR025460">
    <property type="entry name" value="DUF4280"/>
</dbReference>
<protein>
    <submittedName>
        <fullName evidence="2">DUF4280 domain-containing protein</fullName>
    </submittedName>
</protein>
<keyword evidence="1" id="KW-0812">Transmembrane</keyword>
<keyword evidence="1" id="KW-0472">Membrane</keyword>
<keyword evidence="1" id="KW-1133">Transmembrane helix</keyword>
<dbReference type="RefSeq" id="WP_264751909.1">
    <property type="nucleotide sequence ID" value="NZ_JAPDHW010000029.1"/>
</dbReference>
<evidence type="ECO:0000313" key="2">
    <source>
        <dbReference type="EMBL" id="MCW3170779.1"/>
    </source>
</evidence>
<accession>A0ABT3I3Y1</accession>
<keyword evidence="3" id="KW-1185">Reference proteome</keyword>
<name>A0ABT3I3Y1_9FLAO</name>
<feature type="transmembrane region" description="Helical" evidence="1">
    <location>
        <begin position="63"/>
        <end position="82"/>
    </location>
</feature>
<dbReference type="Proteomes" id="UP001163731">
    <property type="component" value="Unassembled WGS sequence"/>
</dbReference>
<evidence type="ECO:0000256" key="1">
    <source>
        <dbReference type="SAM" id="Phobius"/>
    </source>
</evidence>
<gene>
    <name evidence="2" type="ORF">OMO38_19795</name>
</gene>